<dbReference type="Proteomes" id="UP000254889">
    <property type="component" value="Chromosome"/>
</dbReference>
<proteinExistence type="predicted"/>
<evidence type="ECO:0000313" key="2">
    <source>
        <dbReference type="EMBL" id="AXK80660.1"/>
    </source>
</evidence>
<sequence length="95" mass="10322">MKLYLFSLGAGLLVGVFYALIQVRSPAPPVVALLGLLGILVGEQIPPLVKGHLLQQPLNSFWQQHMKPHVFGHLPKGQQSPTPATTEEPIHKTQG</sequence>
<gene>
    <name evidence="2" type="ORF">DW352_09145</name>
</gene>
<dbReference type="RefSeq" id="WP_115690527.1">
    <property type="nucleotide sequence ID" value="NZ_CP031417.1"/>
</dbReference>
<protein>
    <submittedName>
        <fullName evidence="2">DUF1427 family protein</fullName>
    </submittedName>
</protein>
<name>A0A345ZUR3_9HYPH</name>
<dbReference type="OrthoDB" id="4302993at2"/>
<dbReference type="KEGG" id="ptaw:DW352_09145"/>
<evidence type="ECO:0000313" key="3">
    <source>
        <dbReference type="Proteomes" id="UP000254889"/>
    </source>
</evidence>
<dbReference type="EMBL" id="CP031417">
    <property type="protein sequence ID" value="AXK80660.1"/>
    <property type="molecule type" value="Genomic_DNA"/>
</dbReference>
<dbReference type="Pfam" id="PF07235">
    <property type="entry name" value="DUF1427"/>
    <property type="match status" value="1"/>
</dbReference>
<dbReference type="AlphaFoldDB" id="A0A345ZUR3"/>
<dbReference type="InterPro" id="IPR009872">
    <property type="entry name" value="DUF1427"/>
</dbReference>
<feature type="region of interest" description="Disordered" evidence="1">
    <location>
        <begin position="72"/>
        <end position="95"/>
    </location>
</feature>
<evidence type="ECO:0000256" key="1">
    <source>
        <dbReference type="SAM" id="MobiDB-lite"/>
    </source>
</evidence>
<keyword evidence="3" id="KW-1185">Reference proteome</keyword>
<dbReference type="InterPro" id="IPR020017">
    <property type="entry name" value="XapX_domain"/>
</dbReference>
<accession>A0A345ZUR3</accession>
<reference evidence="2 3" key="1">
    <citation type="submission" date="2018-07" db="EMBL/GenBank/DDBJ databases">
        <authorList>
            <person name="Quirk P.G."/>
            <person name="Krulwich T.A."/>
        </authorList>
    </citation>
    <scope>NUCLEOTIDE SEQUENCE [LARGE SCALE GENOMIC DNA]</scope>
    <source>
        <strain evidence="2 3">CC-BB4</strain>
    </source>
</reference>
<dbReference type="NCBIfam" id="TIGR03510">
    <property type="entry name" value="XapX"/>
    <property type="match status" value="1"/>
</dbReference>
<organism evidence="2 3">
    <name type="scientific">Pseudolabrys taiwanensis</name>
    <dbReference type="NCBI Taxonomy" id="331696"/>
    <lineage>
        <taxon>Bacteria</taxon>
        <taxon>Pseudomonadati</taxon>
        <taxon>Pseudomonadota</taxon>
        <taxon>Alphaproteobacteria</taxon>
        <taxon>Hyphomicrobiales</taxon>
        <taxon>Xanthobacteraceae</taxon>
        <taxon>Pseudolabrys</taxon>
    </lineage>
</organism>